<proteinExistence type="predicted"/>
<evidence type="ECO:0000313" key="2">
    <source>
        <dbReference type="Proteomes" id="UP000829398"/>
    </source>
</evidence>
<protein>
    <submittedName>
        <fullName evidence="1">Fatty acyl-CoA reductase 3</fullName>
    </submittedName>
</protein>
<accession>A0ACB8IU28</accession>
<sequence length="523" mass="59518">MELGSVVEFLENKTILVSGVTGFVAKAALRFQNEVLAKDVFNVLKEKWGTRLNSFISEKITFVPGDISSEDLGLKDSNLKEELWNELDIMVNSAAITKFDERYDVAFGINTLGVIHLVNFAKKCVKLKVFVHVSTAYVAGERTGLILENPLDGASGLDFDAEMKVIDQKLNELKTKGAPQKEITLFMKNLGTERAKLHGWPNTYVFTKTMGEMLMQQSKENLSLVIIRPTVVSGTYKEPFPGWVEDLKTINTLFVASAQGNLPCLVGETKIIMDVPSDANIYHVGSSLRNPVTLVSILDYGFVYFTKKPWINKQGKPVKVSKIILFSSIASFHGYMQIRYLLPLKGLQVANTVFHNFFKGVYNDLRKKVKFVMRVVEIYKPYFYFNGIFDDTNTEKLRMTARGSRTETDLFYFDPDSIEWRDYFMNTHIPGVEKLLQQKRSFPKTKVFRSGHVPSDKTITDRVMPMTFIQSSRMGNTHFPVSHRDKTYFQRQRLSKMTLNVLRNQIGAAPICCWKPMSGIYAL</sequence>
<keyword evidence="2" id="KW-1185">Reference proteome</keyword>
<dbReference type="Proteomes" id="UP000829398">
    <property type="component" value="Chromosome 8"/>
</dbReference>
<gene>
    <name evidence="1" type="ORF">KPL71_024518</name>
</gene>
<organism evidence="1 2">
    <name type="scientific">Citrus sinensis</name>
    <name type="common">Sweet orange</name>
    <name type="synonym">Citrus aurantium var. sinensis</name>
    <dbReference type="NCBI Taxonomy" id="2711"/>
    <lineage>
        <taxon>Eukaryota</taxon>
        <taxon>Viridiplantae</taxon>
        <taxon>Streptophyta</taxon>
        <taxon>Embryophyta</taxon>
        <taxon>Tracheophyta</taxon>
        <taxon>Spermatophyta</taxon>
        <taxon>Magnoliopsida</taxon>
        <taxon>eudicotyledons</taxon>
        <taxon>Gunneridae</taxon>
        <taxon>Pentapetalae</taxon>
        <taxon>rosids</taxon>
        <taxon>malvids</taxon>
        <taxon>Sapindales</taxon>
        <taxon>Rutaceae</taxon>
        <taxon>Aurantioideae</taxon>
        <taxon>Citrus</taxon>
    </lineage>
</organism>
<name>A0ACB8IU28_CITSI</name>
<reference evidence="2" key="1">
    <citation type="journal article" date="2023" name="Hortic. Res.">
        <title>A chromosome-level phased genome enabling allele-level studies in sweet orange: a case study on citrus Huanglongbing tolerance.</title>
        <authorList>
            <person name="Wu B."/>
            <person name="Yu Q."/>
            <person name="Deng Z."/>
            <person name="Duan Y."/>
            <person name="Luo F."/>
            <person name="Gmitter F. Jr."/>
        </authorList>
    </citation>
    <scope>NUCLEOTIDE SEQUENCE [LARGE SCALE GENOMIC DNA]</scope>
    <source>
        <strain evidence="2">cv. Valencia</strain>
    </source>
</reference>
<comment type="caution">
    <text evidence="1">The sequence shown here is derived from an EMBL/GenBank/DDBJ whole genome shotgun (WGS) entry which is preliminary data.</text>
</comment>
<dbReference type="EMBL" id="CM039177">
    <property type="protein sequence ID" value="KAH9699831.1"/>
    <property type="molecule type" value="Genomic_DNA"/>
</dbReference>
<evidence type="ECO:0000313" key="1">
    <source>
        <dbReference type="EMBL" id="KAH9699831.1"/>
    </source>
</evidence>